<evidence type="ECO:0000313" key="3">
    <source>
        <dbReference type="Proteomes" id="UP000623467"/>
    </source>
</evidence>
<dbReference type="OrthoDB" id="2422225at2759"/>
<evidence type="ECO:0000256" key="1">
    <source>
        <dbReference type="SAM" id="MobiDB-lite"/>
    </source>
</evidence>
<feature type="compositionally biased region" description="Acidic residues" evidence="1">
    <location>
        <begin position="770"/>
        <end position="784"/>
    </location>
</feature>
<organism evidence="2 3">
    <name type="scientific">Mycena sanguinolenta</name>
    <dbReference type="NCBI Taxonomy" id="230812"/>
    <lineage>
        <taxon>Eukaryota</taxon>
        <taxon>Fungi</taxon>
        <taxon>Dikarya</taxon>
        <taxon>Basidiomycota</taxon>
        <taxon>Agaricomycotina</taxon>
        <taxon>Agaricomycetes</taxon>
        <taxon>Agaricomycetidae</taxon>
        <taxon>Agaricales</taxon>
        <taxon>Marasmiineae</taxon>
        <taxon>Mycenaceae</taxon>
        <taxon>Mycena</taxon>
    </lineage>
</organism>
<evidence type="ECO:0008006" key="4">
    <source>
        <dbReference type="Google" id="ProtNLM"/>
    </source>
</evidence>
<name>A0A8H6ZA95_9AGAR</name>
<comment type="caution">
    <text evidence="2">The sequence shown here is derived from an EMBL/GenBank/DDBJ whole genome shotgun (WGS) entry which is preliminary data.</text>
</comment>
<accession>A0A8H6ZA95</accession>
<evidence type="ECO:0000313" key="2">
    <source>
        <dbReference type="EMBL" id="KAF7373549.1"/>
    </source>
</evidence>
<dbReference type="EMBL" id="JACAZH010000003">
    <property type="protein sequence ID" value="KAF7373549.1"/>
    <property type="molecule type" value="Genomic_DNA"/>
</dbReference>
<dbReference type="Proteomes" id="UP000623467">
    <property type="component" value="Unassembled WGS sequence"/>
</dbReference>
<dbReference type="AlphaFoldDB" id="A0A8H6ZA95"/>
<reference evidence="2" key="1">
    <citation type="submission" date="2020-05" db="EMBL/GenBank/DDBJ databases">
        <title>Mycena genomes resolve the evolution of fungal bioluminescence.</title>
        <authorList>
            <person name="Tsai I.J."/>
        </authorList>
    </citation>
    <scope>NUCLEOTIDE SEQUENCE</scope>
    <source>
        <strain evidence="2">160909Yilan</strain>
    </source>
</reference>
<gene>
    <name evidence="2" type="ORF">MSAN_00565300</name>
</gene>
<feature type="region of interest" description="Disordered" evidence="1">
    <location>
        <begin position="769"/>
        <end position="791"/>
    </location>
</feature>
<sequence length="827" mass="92625">MAKDTSKSVKKRGPPSYHVRFANISAEDASQGLRKVSERRNTTIPPRSLASDIQLKELWLTTEQKDAIDALNAAGACLDDKFYVHGDLEQRSQYEAAALMASHGLDLDSREDNGNRWSVRWSTSNDSGKIRRVLLQCDCGYDHRQAGSKKRRTAVDFTGCLAHAEVTFVIDTQKILRVRGYLEHNDACKTALMQRIPALPPHPSVYRTALIQLANGVSLTDIQQRNREWVANGGDGMIPKHGKDWKHRWLLQRCDTRSLYRQFSRLHGVKLSEKPHINLDEWLNPNSPQFNSTLASAIFHYSPRATKEERLEVCISTDEMKEAAWKFGYRSQIVVDGTFGVCDSRLLLFIVMGIDEDKKGVPLAFLLFSAPTGNQLSSSGYDTDILAKLLKHWRASLEKFRGGKSFYVLVAITDTDLKERGALIRVFPGVVLLICKFHLRQSWRNHRNKLVKGRSAESQEVKARLRLVEEKLVSTTTLESAITIIEDEKRVLTAWMETSHGAAAEKGLQHLAYLSTYWLSFDLWASWSDFGRYTAAGILGCEFDGVLPTTNHLESFNGLLKRKYLRRWQRGGRRLRVDVLINVLVTKILPAVFAQRQMQRIEKDRIAEWILSLPGGDSLLHAKTHPTKELIPVAYFVPEASRDAAALQLLQNNQISVPTFESGTFHIFLLFISCNGVRHQSPDNGGACKHIRAGLLKIGELRRQIPDIPIIYLPTSEQEAKILQARLVLHSSRIAGKGSDLSPSNATIVAAQKINELLVDGVAFTSSIEDSSDDESADLEDDNESIATDASADGDELHVDNFVRRHSGTSAIAVDAQAIARVSYELS</sequence>
<keyword evidence="3" id="KW-1185">Reference proteome</keyword>
<protein>
    <recommendedName>
        <fullName evidence="4">MULE transposase domain-containing protein</fullName>
    </recommendedName>
</protein>
<proteinExistence type="predicted"/>